<sequence length="176" mass="21372">MKRVKFRFYIDHEREEKWVNTMAETGWHLKKFWPFIYIFEQGNPSEFIYRNEMVIKRKKDYYEFLASMGVECIHSFGVWAYFRKRREDGPFEIFSGKLEKIKYLARLNTLFLFAAVVNILVLLNNIVLPLLHHEIHQEILWASSLNVLMIALLYVEIQRNTKRKKKLQMHAHIFED</sequence>
<keyword evidence="1" id="KW-0812">Transmembrane</keyword>
<evidence type="ECO:0000313" key="2">
    <source>
        <dbReference type="EMBL" id="MET4560198.1"/>
    </source>
</evidence>
<reference evidence="2 3" key="1">
    <citation type="submission" date="2024-06" db="EMBL/GenBank/DDBJ databases">
        <title>Sorghum-associated microbial communities from plants grown in Nebraska, USA.</title>
        <authorList>
            <person name="Schachtman D."/>
        </authorList>
    </citation>
    <scope>NUCLEOTIDE SEQUENCE [LARGE SCALE GENOMIC DNA]</scope>
    <source>
        <strain evidence="2 3">736</strain>
    </source>
</reference>
<keyword evidence="1" id="KW-1133">Transmembrane helix</keyword>
<organism evidence="2 3">
    <name type="scientific">Lysinibacillus parviboronicapiens</name>
    <dbReference type="NCBI Taxonomy" id="436516"/>
    <lineage>
        <taxon>Bacteria</taxon>
        <taxon>Bacillati</taxon>
        <taxon>Bacillota</taxon>
        <taxon>Bacilli</taxon>
        <taxon>Bacillales</taxon>
        <taxon>Bacillaceae</taxon>
        <taxon>Lysinibacillus</taxon>
    </lineage>
</organism>
<comment type="caution">
    <text evidence="2">The sequence shown here is derived from an EMBL/GenBank/DDBJ whole genome shotgun (WGS) entry which is preliminary data.</text>
</comment>
<dbReference type="Pfam" id="PF11193">
    <property type="entry name" value="DUF2812"/>
    <property type="match status" value="1"/>
</dbReference>
<dbReference type="InterPro" id="IPR021359">
    <property type="entry name" value="DUF2812"/>
</dbReference>
<feature type="transmembrane region" description="Helical" evidence="1">
    <location>
        <begin position="103"/>
        <end position="127"/>
    </location>
</feature>
<keyword evidence="3" id="KW-1185">Reference proteome</keyword>
<protein>
    <recommendedName>
        <fullName evidence="4">DUF2812 domain-containing protein</fullName>
    </recommendedName>
</protein>
<feature type="transmembrane region" description="Helical" evidence="1">
    <location>
        <begin position="139"/>
        <end position="157"/>
    </location>
</feature>
<dbReference type="RefSeq" id="WP_354471313.1">
    <property type="nucleotide sequence ID" value="NZ_JBEPSB010000004.1"/>
</dbReference>
<evidence type="ECO:0008006" key="4">
    <source>
        <dbReference type="Google" id="ProtNLM"/>
    </source>
</evidence>
<gene>
    <name evidence="2" type="ORF">ABIA69_001342</name>
</gene>
<dbReference type="EMBL" id="JBEPSB010000004">
    <property type="protein sequence ID" value="MET4560198.1"/>
    <property type="molecule type" value="Genomic_DNA"/>
</dbReference>
<name>A0ABV2PGX1_9BACI</name>
<proteinExistence type="predicted"/>
<evidence type="ECO:0000313" key="3">
    <source>
        <dbReference type="Proteomes" id="UP001549363"/>
    </source>
</evidence>
<keyword evidence="1" id="KW-0472">Membrane</keyword>
<accession>A0ABV2PGX1</accession>
<dbReference type="Proteomes" id="UP001549363">
    <property type="component" value="Unassembled WGS sequence"/>
</dbReference>
<evidence type="ECO:0000256" key="1">
    <source>
        <dbReference type="SAM" id="Phobius"/>
    </source>
</evidence>